<dbReference type="InterPro" id="IPR003723">
    <property type="entry name" value="Precorrin-6x_reduct"/>
</dbReference>
<dbReference type="Proteomes" id="UP000001695">
    <property type="component" value="Chromosome"/>
</dbReference>
<protein>
    <submittedName>
        <fullName evidence="4">Precorrin-6x reductase</fullName>
        <ecNumber evidence="4">1.3.1.54</ecNumber>
    </submittedName>
</protein>
<dbReference type="eggNOG" id="COG2099">
    <property type="taxonomic scope" value="Bacteria"/>
</dbReference>
<dbReference type="EC" id="1.3.1.54" evidence="4"/>
<dbReference type="PROSITE" id="PS51014">
    <property type="entry name" value="COBK_CBIJ"/>
    <property type="match status" value="1"/>
</dbReference>
<dbReference type="HOGENOM" id="CLU_068627_1_0_5"/>
<accession>B2IFG9</accession>
<gene>
    <name evidence="4" type="ordered locus">Bind_3512</name>
</gene>
<dbReference type="AlphaFoldDB" id="B2IFG9"/>
<dbReference type="RefSeq" id="WP_012386417.1">
    <property type="nucleotide sequence ID" value="NC_010581.1"/>
</dbReference>
<dbReference type="NCBIfam" id="NF005968">
    <property type="entry name" value="PRK08057.1-2"/>
    <property type="match status" value="1"/>
</dbReference>
<dbReference type="PANTHER" id="PTHR36925:SF1">
    <property type="entry name" value="COBALT-PRECORRIN-6A REDUCTASE"/>
    <property type="match status" value="1"/>
</dbReference>
<evidence type="ECO:0000256" key="1">
    <source>
        <dbReference type="ARBA" id="ARBA00004953"/>
    </source>
</evidence>
<keyword evidence="5" id="KW-1185">Reference proteome</keyword>
<dbReference type="EMBL" id="CP001016">
    <property type="protein sequence ID" value="ACB97069.1"/>
    <property type="molecule type" value="Genomic_DNA"/>
</dbReference>
<dbReference type="KEGG" id="bid:Bind_3512"/>
<name>B2IFG9_BEII9</name>
<dbReference type="STRING" id="395963.Bind_3512"/>
<proteinExistence type="predicted"/>
<dbReference type="PANTHER" id="PTHR36925">
    <property type="entry name" value="COBALT-PRECORRIN-6A REDUCTASE"/>
    <property type="match status" value="1"/>
</dbReference>
<evidence type="ECO:0000256" key="3">
    <source>
        <dbReference type="ARBA" id="ARBA00023002"/>
    </source>
</evidence>
<dbReference type="Pfam" id="PF02571">
    <property type="entry name" value="CbiJ"/>
    <property type="match status" value="1"/>
</dbReference>
<organism evidence="4 5">
    <name type="scientific">Beijerinckia indica subsp. indica (strain ATCC 9039 / DSM 1715 / NCIMB 8712)</name>
    <dbReference type="NCBI Taxonomy" id="395963"/>
    <lineage>
        <taxon>Bacteria</taxon>
        <taxon>Pseudomonadati</taxon>
        <taxon>Pseudomonadota</taxon>
        <taxon>Alphaproteobacteria</taxon>
        <taxon>Hyphomicrobiales</taxon>
        <taxon>Beijerinckiaceae</taxon>
        <taxon>Beijerinckia</taxon>
    </lineage>
</organism>
<dbReference type="GO" id="GO:0009236">
    <property type="term" value="P:cobalamin biosynthetic process"/>
    <property type="evidence" value="ECO:0007669"/>
    <property type="project" value="UniProtKB-UniPathway"/>
</dbReference>
<evidence type="ECO:0000313" key="5">
    <source>
        <dbReference type="Proteomes" id="UP000001695"/>
    </source>
</evidence>
<sequence length="255" mass="27565">MKQILLLGGTSEASALAKMLARRPDLACLLSLAGRTSAPVAPPISFRIGGFGGIAGLVAFLRDHKIDVLVDATHPFAAIMSDHARVAAREAGVKLITLTRAPWREQEGDHWISVPDMKAATQVLGPIPRRVFLTIGRLQVEAFVMAPQHFYLIRTIEPVEDLPLPDYHVIQDRGPFDAEREAALLVAERIDCLVTKNSGGAATYGKILAARRLGLPVIMVERPETESSAAMVVHAPADVLDLIDAHEVTPMPRGV</sequence>
<evidence type="ECO:0000313" key="4">
    <source>
        <dbReference type="EMBL" id="ACB97069.1"/>
    </source>
</evidence>
<reference evidence="4 5" key="2">
    <citation type="journal article" date="2010" name="J. Bacteriol.">
        <title>Complete genome sequence of Beijerinckia indica subsp. indica.</title>
        <authorList>
            <person name="Tamas I."/>
            <person name="Dedysh S.N."/>
            <person name="Liesack W."/>
            <person name="Stott M.B."/>
            <person name="Alam M."/>
            <person name="Murrell J.C."/>
            <person name="Dunfield P.F."/>
        </authorList>
    </citation>
    <scope>NUCLEOTIDE SEQUENCE [LARGE SCALE GENOMIC DNA]</scope>
    <source>
        <strain evidence="5">ATCC 9039 / DSM 1715 / NCIMB 8712</strain>
    </source>
</reference>
<comment type="pathway">
    <text evidence="1">Cofactor biosynthesis; adenosylcobalamin biosynthesis.</text>
</comment>
<keyword evidence="3 4" id="KW-0560">Oxidoreductase</keyword>
<dbReference type="GO" id="GO:0016994">
    <property type="term" value="F:precorrin-6A reductase activity"/>
    <property type="evidence" value="ECO:0007669"/>
    <property type="project" value="UniProtKB-EC"/>
</dbReference>
<dbReference type="OrthoDB" id="5183775at2"/>
<keyword evidence="2" id="KW-0169">Cobalamin biosynthesis</keyword>
<evidence type="ECO:0000256" key="2">
    <source>
        <dbReference type="ARBA" id="ARBA00022573"/>
    </source>
</evidence>
<dbReference type="NCBIfam" id="TIGR00715">
    <property type="entry name" value="precor6x_red"/>
    <property type="match status" value="1"/>
</dbReference>
<reference evidence="5" key="1">
    <citation type="submission" date="2008-03" db="EMBL/GenBank/DDBJ databases">
        <title>Complete sequence of chromosome of Beijerinckia indica subsp. indica ATCC 9039.</title>
        <authorList>
            <consortium name="US DOE Joint Genome Institute"/>
            <person name="Copeland A."/>
            <person name="Lucas S."/>
            <person name="Lapidus A."/>
            <person name="Glavina del Rio T."/>
            <person name="Dalin E."/>
            <person name="Tice H."/>
            <person name="Bruce D."/>
            <person name="Goodwin L."/>
            <person name="Pitluck S."/>
            <person name="LaButti K."/>
            <person name="Schmutz J."/>
            <person name="Larimer F."/>
            <person name="Land M."/>
            <person name="Hauser L."/>
            <person name="Kyrpides N."/>
            <person name="Mikhailova N."/>
            <person name="Dunfield P.F."/>
            <person name="Dedysh S.N."/>
            <person name="Liesack W."/>
            <person name="Saw J.H."/>
            <person name="Alam M."/>
            <person name="Chen Y."/>
            <person name="Murrell J.C."/>
            <person name="Richardson P."/>
        </authorList>
    </citation>
    <scope>NUCLEOTIDE SEQUENCE [LARGE SCALE GENOMIC DNA]</scope>
    <source>
        <strain evidence="5">ATCC 9039 / DSM 1715 / NCIMB 8712</strain>
    </source>
</reference>
<dbReference type="UniPathway" id="UPA00148"/>